<dbReference type="AlphaFoldDB" id="A0A1S8SLH1"/>
<sequence length="59" mass="7006">MNILSEKKIDALVKHLDKNKLKGGSVRFNKADMRIYISTTRYVESMHDQCWTKLEKFFV</sequence>
<proteinExistence type="predicted"/>
<name>A0A1S8SLH1_CLOBE</name>
<dbReference type="RefSeq" id="WP_077836945.1">
    <property type="nucleotide sequence ID" value="NZ_JABTAE010000001.1"/>
</dbReference>
<organism evidence="1 2">
    <name type="scientific">Clostridium beijerinckii</name>
    <name type="common">Clostridium MP</name>
    <dbReference type="NCBI Taxonomy" id="1520"/>
    <lineage>
        <taxon>Bacteria</taxon>
        <taxon>Bacillati</taxon>
        <taxon>Bacillota</taxon>
        <taxon>Clostridia</taxon>
        <taxon>Eubacteriales</taxon>
        <taxon>Clostridiaceae</taxon>
        <taxon>Clostridium</taxon>
    </lineage>
</organism>
<comment type="caution">
    <text evidence="1">The sequence shown here is derived from an EMBL/GenBank/DDBJ whole genome shotgun (WGS) entry which is preliminary data.</text>
</comment>
<accession>A0A1S8SLH1</accession>
<evidence type="ECO:0000313" key="1">
    <source>
        <dbReference type="EMBL" id="OOM66045.1"/>
    </source>
</evidence>
<evidence type="ECO:0000313" key="2">
    <source>
        <dbReference type="Proteomes" id="UP000190973"/>
    </source>
</evidence>
<protein>
    <submittedName>
        <fullName evidence="1">Uncharacterized protein</fullName>
    </submittedName>
</protein>
<gene>
    <name evidence="1" type="ORF">CLBCK_00010</name>
</gene>
<dbReference type="EMBL" id="LZZI01000001">
    <property type="protein sequence ID" value="OOM66045.1"/>
    <property type="molecule type" value="Genomic_DNA"/>
</dbReference>
<reference evidence="1 2" key="1">
    <citation type="submission" date="2016-05" db="EMBL/GenBank/DDBJ databases">
        <title>Microbial solvent formation.</title>
        <authorList>
            <person name="Poehlein A."/>
            <person name="Montoya Solano J.D."/>
            <person name="Flitsch S."/>
            <person name="Krabben P."/>
            <person name="Duerre P."/>
            <person name="Daniel R."/>
        </authorList>
    </citation>
    <scope>NUCLEOTIDE SEQUENCE [LARGE SCALE GENOMIC DNA]</scope>
    <source>
        <strain evidence="1 2">DSM 53</strain>
    </source>
</reference>
<dbReference type="Proteomes" id="UP000190973">
    <property type="component" value="Unassembled WGS sequence"/>
</dbReference>